<dbReference type="OrthoDB" id="5372118at2759"/>
<evidence type="ECO:0000259" key="1">
    <source>
        <dbReference type="PROSITE" id="PS51186"/>
    </source>
</evidence>
<evidence type="ECO:0000313" key="3">
    <source>
        <dbReference type="Proteomes" id="UP000027265"/>
    </source>
</evidence>
<accession>A0A067Q8A0</accession>
<dbReference type="InterPro" id="IPR000182">
    <property type="entry name" value="GNAT_dom"/>
</dbReference>
<dbReference type="InParanoid" id="A0A067Q8A0"/>
<keyword evidence="3" id="KW-1185">Reference proteome</keyword>
<dbReference type="EMBL" id="KL197710">
    <property type="protein sequence ID" value="KDQ63204.1"/>
    <property type="molecule type" value="Genomic_DNA"/>
</dbReference>
<dbReference type="Pfam" id="PF08445">
    <property type="entry name" value="FR47"/>
    <property type="match status" value="1"/>
</dbReference>
<dbReference type="Proteomes" id="UP000027265">
    <property type="component" value="Unassembled WGS sequence"/>
</dbReference>
<proteinExistence type="predicted"/>
<dbReference type="SUPFAM" id="SSF55729">
    <property type="entry name" value="Acyl-CoA N-acyltransferases (Nat)"/>
    <property type="match status" value="1"/>
</dbReference>
<dbReference type="InterPro" id="IPR016181">
    <property type="entry name" value="Acyl_CoA_acyltransferase"/>
</dbReference>
<evidence type="ECO:0000313" key="2">
    <source>
        <dbReference type="EMBL" id="KDQ63204.1"/>
    </source>
</evidence>
<organism evidence="2 3">
    <name type="scientific">Jaapia argillacea MUCL 33604</name>
    <dbReference type="NCBI Taxonomy" id="933084"/>
    <lineage>
        <taxon>Eukaryota</taxon>
        <taxon>Fungi</taxon>
        <taxon>Dikarya</taxon>
        <taxon>Basidiomycota</taxon>
        <taxon>Agaricomycotina</taxon>
        <taxon>Agaricomycetes</taxon>
        <taxon>Agaricomycetidae</taxon>
        <taxon>Jaapiales</taxon>
        <taxon>Jaapiaceae</taxon>
        <taxon>Jaapia</taxon>
    </lineage>
</organism>
<dbReference type="InterPro" id="IPR013653">
    <property type="entry name" value="GCN5-like_dom"/>
</dbReference>
<dbReference type="HOGENOM" id="CLU_059210_0_0_1"/>
<protein>
    <recommendedName>
        <fullName evidence="1">N-acetyltransferase domain-containing protein</fullName>
    </recommendedName>
</protein>
<dbReference type="Gene3D" id="3.40.630.30">
    <property type="match status" value="1"/>
</dbReference>
<feature type="domain" description="N-acetyltransferase" evidence="1">
    <location>
        <begin position="192"/>
        <end position="344"/>
    </location>
</feature>
<dbReference type="STRING" id="933084.A0A067Q8A0"/>
<sequence length="355" mass="39074">MPSPPSSNLPSGTVTCYKSALDIPQGIFDALKADTMAECRTNVILCHLLKRIDAERSGEAPKPGEFWITCTTHAPRTTQPTLDLILSCSEGPLGKYPVFITSTQPFSHLVETAYIKNRMYKVVGELATLVPHSRVFSVFAPQPLSMLFASMWFQATGIASVQPFYYEATSSLCTRRSFVNHPAPSPIPGFVFDLRLAVPSDLIAVAELCRLFAATSPPFSLTPEKAEREAAILIEKQQLWVHEIKRGTTGYPSIASIVAVTRVSGRVAAITKVFTNPSWRKMGCAERLVRQVTKHLLKTKEAIVLYVGSGNNAAHVYRKVGFQGLEDGGVEWGREGVEPWVEVGFDPRVVDLGHW</sequence>
<dbReference type="AlphaFoldDB" id="A0A067Q8A0"/>
<reference evidence="3" key="1">
    <citation type="journal article" date="2014" name="Proc. Natl. Acad. Sci. U.S.A.">
        <title>Extensive sampling of basidiomycete genomes demonstrates inadequacy of the white-rot/brown-rot paradigm for wood decay fungi.</title>
        <authorList>
            <person name="Riley R."/>
            <person name="Salamov A.A."/>
            <person name="Brown D.W."/>
            <person name="Nagy L.G."/>
            <person name="Floudas D."/>
            <person name="Held B.W."/>
            <person name="Levasseur A."/>
            <person name="Lombard V."/>
            <person name="Morin E."/>
            <person name="Otillar R."/>
            <person name="Lindquist E.A."/>
            <person name="Sun H."/>
            <person name="LaButti K.M."/>
            <person name="Schmutz J."/>
            <person name="Jabbour D."/>
            <person name="Luo H."/>
            <person name="Baker S.E."/>
            <person name="Pisabarro A.G."/>
            <person name="Walton J.D."/>
            <person name="Blanchette R.A."/>
            <person name="Henrissat B."/>
            <person name="Martin F."/>
            <person name="Cullen D."/>
            <person name="Hibbett D.S."/>
            <person name="Grigoriev I.V."/>
        </authorList>
    </citation>
    <scope>NUCLEOTIDE SEQUENCE [LARGE SCALE GENOMIC DNA]</scope>
    <source>
        <strain evidence="3">MUCL 33604</strain>
    </source>
</reference>
<gene>
    <name evidence="2" type="ORF">JAAARDRAFT_188806</name>
</gene>
<dbReference type="GO" id="GO:0016747">
    <property type="term" value="F:acyltransferase activity, transferring groups other than amino-acyl groups"/>
    <property type="evidence" value="ECO:0007669"/>
    <property type="project" value="InterPro"/>
</dbReference>
<dbReference type="PROSITE" id="PS51186">
    <property type="entry name" value="GNAT"/>
    <property type="match status" value="1"/>
</dbReference>
<name>A0A067Q8A0_9AGAM</name>